<protein>
    <recommendedName>
        <fullName evidence="16">(S)-hydroxynitrile lyase</fullName>
        <ecNumber evidence="15">4.1.2.47</ecNumber>
    </recommendedName>
    <alternativeName>
        <fullName evidence="17">2-hydroxy-2-methylpropanenitrile lyase</fullName>
    </alternativeName>
    <alternativeName>
        <fullName evidence="18">Acetone cyanohydrin lyase</fullName>
    </alternativeName>
    <alternativeName>
        <fullName evidence="19">Hydroxynitrile lyase</fullName>
    </alternativeName>
</protein>
<name>A0A4D6LQX0_VIGUN</name>
<evidence type="ECO:0000259" key="21">
    <source>
        <dbReference type="Pfam" id="PF00561"/>
    </source>
</evidence>
<dbReference type="Pfam" id="PF00561">
    <property type="entry name" value="Abhydrolase_1"/>
    <property type="match status" value="2"/>
</dbReference>
<dbReference type="AlphaFoldDB" id="A0A4D6LQX0"/>
<comment type="catalytic activity">
    <reaction evidence="4">
        <text>benzaldehyde + hydrogen cyanide = (S)-mandelonitrile</text>
        <dbReference type="Rhea" id="RHEA:77427"/>
        <dbReference type="ChEBI" id="CHEBI:17169"/>
        <dbReference type="ChEBI" id="CHEBI:18407"/>
        <dbReference type="ChEBI" id="CHEBI:36941"/>
    </reaction>
</comment>
<feature type="region of interest" description="Disordered" evidence="20">
    <location>
        <begin position="86"/>
        <end position="109"/>
    </location>
</feature>
<evidence type="ECO:0000256" key="3">
    <source>
        <dbReference type="ARBA" id="ARBA00050262"/>
    </source>
</evidence>
<evidence type="ECO:0000256" key="8">
    <source>
        <dbReference type="ARBA" id="ARBA00051977"/>
    </source>
</evidence>
<feature type="compositionally biased region" description="Basic and acidic residues" evidence="20">
    <location>
        <begin position="86"/>
        <end position="100"/>
    </location>
</feature>
<dbReference type="PANTHER" id="PTHR10992">
    <property type="entry name" value="METHYLESTERASE FAMILY MEMBER"/>
    <property type="match status" value="1"/>
</dbReference>
<evidence type="ECO:0000313" key="23">
    <source>
        <dbReference type="Proteomes" id="UP000501690"/>
    </source>
</evidence>
<comment type="catalytic activity">
    <reaction evidence="10">
        <text>3-formylthiophene + hydrogen cyanide = (2S)-2-hydroxy-2-(thiophen-3-yl)acetonitrile</text>
        <dbReference type="Rhea" id="RHEA:77459"/>
        <dbReference type="ChEBI" id="CHEBI:18407"/>
        <dbReference type="ChEBI" id="CHEBI:87611"/>
        <dbReference type="ChEBI" id="CHEBI:197333"/>
    </reaction>
</comment>
<dbReference type="PANTHER" id="PTHR10992:SF1066">
    <property type="entry name" value="METHYL JASMONATE ESTERASE 1"/>
    <property type="match status" value="1"/>
</dbReference>
<feature type="region of interest" description="Disordered" evidence="20">
    <location>
        <begin position="232"/>
        <end position="251"/>
    </location>
</feature>
<sequence length="327" mass="36517">MAASGIHPKQAEELNSISEYYEPLMEFLESLDGEERVILVGHSLGGVGVSLAMEKFPEKIAATVFVSSWMPSPDLSFFTLSQESQARRRSESNSHSKFDDNNSSQPKRSMKFTPEFLASNLYQLSPPEVAALLKSSGHKVTALDMAASGIHPKQAEELNSISEYYEPLMEFLESLDGEERVILVGHSLGGVGVSLAMEKFPEKIAATVFVSSWMPSPDLSFFTLSQEARRRSESNSHSKFDDNNSSQPKRSMKFTPEFLASNLYQLSPPEDLTLALSLLRPTRIFGDEEMSGENARVTEEKYGSVKRVYIMCEQDNIILKEYRKSVS</sequence>
<evidence type="ECO:0000256" key="4">
    <source>
        <dbReference type="ARBA" id="ARBA00050358"/>
    </source>
</evidence>
<dbReference type="GO" id="GO:0009694">
    <property type="term" value="P:jasmonic acid metabolic process"/>
    <property type="evidence" value="ECO:0007669"/>
    <property type="project" value="TreeGrafter"/>
</dbReference>
<evidence type="ECO:0000256" key="15">
    <source>
        <dbReference type="ARBA" id="ARBA00066572"/>
    </source>
</evidence>
<dbReference type="GO" id="GO:0080031">
    <property type="term" value="F:methyl salicylate esterase activity"/>
    <property type="evidence" value="ECO:0007669"/>
    <property type="project" value="TreeGrafter"/>
</dbReference>
<comment type="catalytic activity">
    <reaction evidence="6">
        <text>butan-2-one + hydrogen cyanide = 2-hydroxy-2-methylbutanenitrile</text>
        <dbReference type="Rhea" id="RHEA:77467"/>
        <dbReference type="ChEBI" id="CHEBI:18407"/>
        <dbReference type="ChEBI" id="CHEBI:28398"/>
        <dbReference type="ChEBI" id="CHEBI:60954"/>
    </reaction>
    <physiologicalReaction direction="right-to-left" evidence="6">
        <dbReference type="Rhea" id="RHEA:77469"/>
    </physiologicalReaction>
</comment>
<reference evidence="22 23" key="1">
    <citation type="submission" date="2019-04" db="EMBL/GenBank/DDBJ databases">
        <title>An improved genome assembly and genetic linkage map for asparagus bean, Vigna unguiculata ssp. sesquipedialis.</title>
        <authorList>
            <person name="Xia Q."/>
            <person name="Zhang R."/>
            <person name="Dong Y."/>
        </authorList>
    </citation>
    <scope>NUCLEOTIDE SEQUENCE [LARGE SCALE GENOMIC DNA]</scope>
    <source>
        <tissue evidence="22">Leaf</tissue>
    </source>
</reference>
<dbReference type="EMBL" id="CP039348">
    <property type="protein sequence ID" value="QCD91292.1"/>
    <property type="molecule type" value="Genomic_DNA"/>
</dbReference>
<feature type="compositionally biased region" description="Basic and acidic residues" evidence="20">
    <location>
        <begin position="232"/>
        <end position="242"/>
    </location>
</feature>
<dbReference type="InterPro" id="IPR000073">
    <property type="entry name" value="AB_hydrolase_1"/>
</dbReference>
<dbReference type="InterPro" id="IPR045889">
    <property type="entry name" value="MES/HNL"/>
</dbReference>
<comment type="catalytic activity">
    <reaction evidence="13">
        <text>an aromatic (S)-hydroxynitrile = an aromatic aldehyde + hydrogen cyanide</text>
        <dbReference type="Rhea" id="RHEA:54660"/>
        <dbReference type="ChEBI" id="CHEBI:18407"/>
        <dbReference type="ChEBI" id="CHEBI:33855"/>
        <dbReference type="ChEBI" id="CHEBI:138306"/>
        <dbReference type="EC" id="4.1.2.47"/>
    </reaction>
</comment>
<dbReference type="GO" id="GO:0080032">
    <property type="term" value="F:methyl jasmonate esterase activity"/>
    <property type="evidence" value="ECO:0007669"/>
    <property type="project" value="TreeGrafter"/>
</dbReference>
<dbReference type="SUPFAM" id="SSF53474">
    <property type="entry name" value="alpha/beta-Hydrolases"/>
    <property type="match status" value="2"/>
</dbReference>
<dbReference type="Gene3D" id="3.40.50.1820">
    <property type="entry name" value="alpha/beta hydrolase"/>
    <property type="match status" value="2"/>
</dbReference>
<comment type="catalytic activity">
    <reaction evidence="1">
        <text>4-methoxybenzaldehyde + hydrogen cyanide = (2S)-2-hydroxy-2-(4-methoxyphenyl)acetonitrile</text>
        <dbReference type="Rhea" id="RHEA:77447"/>
        <dbReference type="ChEBI" id="CHEBI:18407"/>
        <dbReference type="ChEBI" id="CHEBI:28235"/>
        <dbReference type="ChEBI" id="CHEBI:197328"/>
    </reaction>
</comment>
<comment type="catalytic activity">
    <reaction evidence="5">
        <text>formylthiophene + hydrogen cyanide = (2R)-2-hydroxy-2-(thiophen-2-yl)acetonitrile</text>
        <dbReference type="Rhea" id="RHEA:77455"/>
        <dbReference type="ChEBI" id="CHEBI:18407"/>
        <dbReference type="ChEBI" id="CHEBI:87301"/>
        <dbReference type="ChEBI" id="CHEBI:197332"/>
    </reaction>
</comment>
<evidence type="ECO:0000256" key="11">
    <source>
        <dbReference type="ARBA" id="ARBA00052600"/>
    </source>
</evidence>
<gene>
    <name evidence="22" type="ORF">DEO72_LG4g2257</name>
</gene>
<accession>A0A4D6LQX0</accession>
<evidence type="ECO:0000256" key="14">
    <source>
        <dbReference type="ARBA" id="ARBA00060885"/>
    </source>
</evidence>
<proteinExistence type="inferred from homology"/>
<dbReference type="GO" id="GO:0080030">
    <property type="term" value="F:methyl indole-3-acetate esterase activity"/>
    <property type="evidence" value="ECO:0007669"/>
    <property type="project" value="TreeGrafter"/>
</dbReference>
<evidence type="ECO:0000256" key="18">
    <source>
        <dbReference type="ARBA" id="ARBA00078291"/>
    </source>
</evidence>
<evidence type="ECO:0000256" key="2">
    <source>
        <dbReference type="ARBA" id="ARBA00050241"/>
    </source>
</evidence>
<comment type="catalytic activity">
    <reaction evidence="3">
        <text>2-hydroxy-2-methylpropanenitrile = acetone + hydrogen cyanide</text>
        <dbReference type="Rhea" id="RHEA:11932"/>
        <dbReference type="ChEBI" id="CHEBI:15347"/>
        <dbReference type="ChEBI" id="CHEBI:15348"/>
        <dbReference type="ChEBI" id="CHEBI:18407"/>
    </reaction>
    <physiologicalReaction direction="left-to-right" evidence="3">
        <dbReference type="Rhea" id="RHEA:11933"/>
    </physiologicalReaction>
</comment>
<dbReference type="InterPro" id="IPR029058">
    <property type="entry name" value="AB_hydrolase_fold"/>
</dbReference>
<dbReference type="FunFam" id="3.40.50.1820:FF:000051">
    <property type="entry name" value="(S)-hydroxynitrile lyase"/>
    <property type="match status" value="1"/>
</dbReference>
<evidence type="ECO:0000256" key="9">
    <source>
        <dbReference type="ARBA" id="ARBA00052033"/>
    </source>
</evidence>
<evidence type="ECO:0000256" key="17">
    <source>
        <dbReference type="ARBA" id="ARBA00076040"/>
    </source>
</evidence>
<evidence type="ECO:0000256" key="16">
    <source>
        <dbReference type="ARBA" id="ARBA00069221"/>
    </source>
</evidence>
<dbReference type="Proteomes" id="UP000501690">
    <property type="component" value="Linkage Group LG4"/>
</dbReference>
<comment type="catalytic activity">
    <reaction evidence="11">
        <text>2,2-dimethylpropanal + hydrogen cyanide = (2S)-2-hydroxy-3,3-dimethylbutanenitrile</text>
        <dbReference type="Rhea" id="RHEA:77407"/>
        <dbReference type="ChEBI" id="CHEBI:18407"/>
        <dbReference type="ChEBI" id="CHEBI:141557"/>
        <dbReference type="ChEBI" id="CHEBI:197355"/>
    </reaction>
</comment>
<comment type="catalytic activity">
    <reaction evidence="9">
        <text>2-methylpropanal + hydrogen cyanide = (2S)-2-hydroxy-3-methylbutanenitrile</text>
        <dbReference type="Rhea" id="RHEA:77403"/>
        <dbReference type="ChEBI" id="CHEBI:18407"/>
        <dbReference type="ChEBI" id="CHEBI:48943"/>
        <dbReference type="ChEBI" id="CHEBI:197354"/>
    </reaction>
</comment>
<comment type="catalytic activity">
    <reaction evidence="8">
        <text>acrolein + hydrogen cyanide = (2S)-2-hydroxybut-3-enenitrile</text>
        <dbReference type="Rhea" id="RHEA:77411"/>
        <dbReference type="ChEBI" id="CHEBI:15368"/>
        <dbReference type="ChEBI" id="CHEBI:18407"/>
        <dbReference type="ChEBI" id="CHEBI:197356"/>
    </reaction>
</comment>
<organism evidence="22 23">
    <name type="scientific">Vigna unguiculata</name>
    <name type="common">Cowpea</name>
    <dbReference type="NCBI Taxonomy" id="3917"/>
    <lineage>
        <taxon>Eukaryota</taxon>
        <taxon>Viridiplantae</taxon>
        <taxon>Streptophyta</taxon>
        <taxon>Embryophyta</taxon>
        <taxon>Tracheophyta</taxon>
        <taxon>Spermatophyta</taxon>
        <taxon>Magnoliopsida</taxon>
        <taxon>eudicotyledons</taxon>
        <taxon>Gunneridae</taxon>
        <taxon>Pentapetalae</taxon>
        <taxon>rosids</taxon>
        <taxon>fabids</taxon>
        <taxon>Fabales</taxon>
        <taxon>Fabaceae</taxon>
        <taxon>Papilionoideae</taxon>
        <taxon>50 kb inversion clade</taxon>
        <taxon>NPAAA clade</taxon>
        <taxon>indigoferoid/millettioid clade</taxon>
        <taxon>Phaseoleae</taxon>
        <taxon>Vigna</taxon>
    </lineage>
</organism>
<evidence type="ECO:0000256" key="20">
    <source>
        <dbReference type="SAM" id="MobiDB-lite"/>
    </source>
</evidence>
<evidence type="ECO:0000256" key="10">
    <source>
        <dbReference type="ARBA" id="ARBA00052511"/>
    </source>
</evidence>
<dbReference type="GO" id="GO:0009696">
    <property type="term" value="P:salicylic acid metabolic process"/>
    <property type="evidence" value="ECO:0007669"/>
    <property type="project" value="TreeGrafter"/>
</dbReference>
<evidence type="ECO:0000256" key="19">
    <source>
        <dbReference type="ARBA" id="ARBA00079794"/>
    </source>
</evidence>
<evidence type="ECO:0000256" key="1">
    <source>
        <dbReference type="ARBA" id="ARBA00050104"/>
    </source>
</evidence>
<dbReference type="EC" id="4.1.2.47" evidence="15"/>
<dbReference type="GO" id="GO:0047606">
    <property type="term" value="F:(S)-hydroxynitrile lyase activity"/>
    <property type="evidence" value="ECO:0007669"/>
    <property type="project" value="UniProtKB-EC"/>
</dbReference>
<evidence type="ECO:0000256" key="12">
    <source>
        <dbReference type="ARBA" id="ARBA00052609"/>
    </source>
</evidence>
<evidence type="ECO:0000256" key="5">
    <source>
        <dbReference type="ARBA" id="ARBA00050608"/>
    </source>
</evidence>
<evidence type="ECO:0000256" key="6">
    <source>
        <dbReference type="ARBA" id="ARBA00051647"/>
    </source>
</evidence>
<evidence type="ECO:0000256" key="7">
    <source>
        <dbReference type="ARBA" id="ARBA00051735"/>
    </source>
</evidence>
<comment type="catalytic activity">
    <reaction evidence="7">
        <text>a disubstituted aliphatic (S)-hydroxynitrile = a ketone + hydrogen cyanide</text>
        <dbReference type="Rhea" id="RHEA:56592"/>
        <dbReference type="ChEBI" id="CHEBI:17087"/>
        <dbReference type="ChEBI" id="CHEBI:18407"/>
        <dbReference type="ChEBI" id="CHEBI:140597"/>
        <dbReference type="EC" id="4.1.2.47"/>
    </reaction>
</comment>
<comment type="similarity">
    <text evidence="14">Belongs to the AB hydrolase superfamily. Hydroxynitrile lyase family.</text>
</comment>
<feature type="domain" description="AB hydrolase-1" evidence="21">
    <location>
        <begin position="127"/>
        <end position="220"/>
    </location>
</feature>
<keyword evidence="23" id="KW-1185">Reference proteome</keyword>
<feature type="domain" description="AB hydrolase-1" evidence="21">
    <location>
        <begin position="24"/>
        <end position="74"/>
    </location>
</feature>
<comment type="catalytic activity">
    <reaction evidence="2">
        <text>a monosubstituted aliphatic (S)-hydroxynitrile = an aldehyde + hydrogen cyanide</text>
        <dbReference type="Rhea" id="RHEA:56588"/>
        <dbReference type="ChEBI" id="CHEBI:17478"/>
        <dbReference type="ChEBI" id="CHEBI:18407"/>
        <dbReference type="ChEBI" id="CHEBI:140596"/>
        <dbReference type="EC" id="4.1.2.47"/>
    </reaction>
</comment>
<evidence type="ECO:0000256" key="13">
    <source>
        <dbReference type="ARBA" id="ARBA00052826"/>
    </source>
</evidence>
<evidence type="ECO:0000313" key="22">
    <source>
        <dbReference type="EMBL" id="QCD91292.1"/>
    </source>
</evidence>
<comment type="catalytic activity">
    <reaction evidence="12">
        <text>cyclohexanecarbaldehyde + hydrogen cyanide = (2S)-2-cyclohexyl-2-hydroxyacetonitrile</text>
        <dbReference type="Rhea" id="RHEA:77423"/>
        <dbReference type="ChEBI" id="CHEBI:18407"/>
        <dbReference type="ChEBI" id="CHEBI:197359"/>
        <dbReference type="ChEBI" id="CHEBI:197360"/>
    </reaction>
</comment>